<comment type="similarity">
    <text evidence="2">Belongs to the PBP/GOBP family.</text>
</comment>
<gene>
    <name evidence="7" type="ORF">MELIAE_LOCUS8075</name>
</gene>
<keyword evidence="6" id="KW-0732">Signal</keyword>
<feature type="signal peptide" evidence="6">
    <location>
        <begin position="1"/>
        <end position="19"/>
    </location>
</feature>
<name>A0A9P0B4J9_BRAAE</name>
<dbReference type="AlphaFoldDB" id="A0A9P0B4J9"/>
<dbReference type="GO" id="GO:0005549">
    <property type="term" value="F:odorant binding"/>
    <property type="evidence" value="ECO:0007669"/>
    <property type="project" value="InterPro"/>
</dbReference>
<evidence type="ECO:0000256" key="3">
    <source>
        <dbReference type="ARBA" id="ARBA00022525"/>
    </source>
</evidence>
<dbReference type="PANTHER" id="PTHR21364">
    <property type="entry name" value="GENERAL ODORANT-BINDING PROTEIN 19A"/>
    <property type="match status" value="1"/>
</dbReference>
<dbReference type="Pfam" id="PF01395">
    <property type="entry name" value="PBP_GOBP"/>
    <property type="match status" value="1"/>
</dbReference>
<comment type="function">
    <text evidence="5">May be a carrier protein for lipids.</text>
</comment>
<reference evidence="7" key="1">
    <citation type="submission" date="2021-12" db="EMBL/GenBank/DDBJ databases">
        <authorList>
            <person name="King R."/>
        </authorList>
    </citation>
    <scope>NUCLEOTIDE SEQUENCE</scope>
</reference>
<dbReference type="InterPro" id="IPR036728">
    <property type="entry name" value="PBP_GOBP_sf"/>
</dbReference>
<evidence type="ECO:0000256" key="6">
    <source>
        <dbReference type="SAM" id="SignalP"/>
    </source>
</evidence>
<dbReference type="CDD" id="cd23992">
    <property type="entry name" value="PBP_GOBP"/>
    <property type="match status" value="1"/>
</dbReference>
<dbReference type="OrthoDB" id="5978988at2759"/>
<keyword evidence="3" id="KW-0964">Secreted</keyword>
<dbReference type="FunFam" id="1.10.238.20:FF:000001">
    <property type="entry name" value="General odorant-binding protein lush"/>
    <property type="match status" value="1"/>
</dbReference>
<evidence type="ECO:0000256" key="4">
    <source>
        <dbReference type="ARBA" id="ARBA00023180"/>
    </source>
</evidence>
<dbReference type="Gene3D" id="1.10.238.20">
    <property type="entry name" value="Pheromone/general odorant binding protein domain"/>
    <property type="match status" value="1"/>
</dbReference>
<sequence>MYRIFVIVFCACVMPRAMSLSEEMQELVTMLHNTCVGETGVDESLIDKVNKEKVFADDEKLKCYIKCLLTQMAVISDDGVIDVEATIAVLPEEQQEVAAPTIRTCGTKVGANPCENAWLTHKCYAENNAGAYMLP</sequence>
<evidence type="ECO:0000256" key="5">
    <source>
        <dbReference type="ARBA" id="ARBA00056866"/>
    </source>
</evidence>
<proteinExistence type="inferred from homology"/>
<evidence type="ECO:0000313" key="7">
    <source>
        <dbReference type="EMBL" id="CAH0557331.1"/>
    </source>
</evidence>
<evidence type="ECO:0000313" key="8">
    <source>
        <dbReference type="Proteomes" id="UP001154078"/>
    </source>
</evidence>
<dbReference type="GO" id="GO:0007608">
    <property type="term" value="P:sensory perception of smell"/>
    <property type="evidence" value="ECO:0007669"/>
    <property type="project" value="UniProtKB-ARBA"/>
</dbReference>
<accession>A0A9P0B4J9</accession>
<comment type="subcellular location">
    <subcellularLocation>
        <location evidence="1">Secreted</location>
    </subcellularLocation>
</comment>
<keyword evidence="8" id="KW-1185">Reference proteome</keyword>
<dbReference type="InterPro" id="IPR006170">
    <property type="entry name" value="PBP/GOBP"/>
</dbReference>
<evidence type="ECO:0000256" key="1">
    <source>
        <dbReference type="ARBA" id="ARBA00004613"/>
    </source>
</evidence>
<protein>
    <submittedName>
        <fullName evidence="7">Uncharacterized protein</fullName>
    </submittedName>
</protein>
<dbReference type="SUPFAM" id="SSF47565">
    <property type="entry name" value="Insect pheromone/odorant-binding proteins"/>
    <property type="match status" value="1"/>
</dbReference>
<dbReference type="GO" id="GO:0005576">
    <property type="term" value="C:extracellular region"/>
    <property type="evidence" value="ECO:0007669"/>
    <property type="project" value="UniProtKB-SubCell"/>
</dbReference>
<dbReference type="Proteomes" id="UP001154078">
    <property type="component" value="Chromosome 5"/>
</dbReference>
<evidence type="ECO:0000256" key="2">
    <source>
        <dbReference type="ARBA" id="ARBA00008098"/>
    </source>
</evidence>
<organism evidence="7 8">
    <name type="scientific">Brassicogethes aeneus</name>
    <name type="common">Rape pollen beetle</name>
    <name type="synonym">Meligethes aeneus</name>
    <dbReference type="NCBI Taxonomy" id="1431903"/>
    <lineage>
        <taxon>Eukaryota</taxon>
        <taxon>Metazoa</taxon>
        <taxon>Ecdysozoa</taxon>
        <taxon>Arthropoda</taxon>
        <taxon>Hexapoda</taxon>
        <taxon>Insecta</taxon>
        <taxon>Pterygota</taxon>
        <taxon>Neoptera</taxon>
        <taxon>Endopterygota</taxon>
        <taxon>Coleoptera</taxon>
        <taxon>Polyphaga</taxon>
        <taxon>Cucujiformia</taxon>
        <taxon>Nitidulidae</taxon>
        <taxon>Meligethinae</taxon>
        <taxon>Brassicogethes</taxon>
    </lineage>
</organism>
<dbReference type="PANTHER" id="PTHR21364:SF2">
    <property type="entry name" value="GENERAL ODORANT-BINDING PROTEIN 19A"/>
    <property type="match status" value="1"/>
</dbReference>
<dbReference type="EMBL" id="OV121136">
    <property type="protein sequence ID" value="CAH0557331.1"/>
    <property type="molecule type" value="Genomic_DNA"/>
</dbReference>
<feature type="chain" id="PRO_5040284196" evidence="6">
    <location>
        <begin position="20"/>
        <end position="135"/>
    </location>
</feature>
<dbReference type="SMART" id="SM00708">
    <property type="entry name" value="PhBP"/>
    <property type="match status" value="1"/>
</dbReference>
<keyword evidence="4" id="KW-0325">Glycoprotein</keyword>